<sequence length="171" mass="19752">MPKESPDYGCINVGRLNQKGMDKREFQNDVLRRPKFTLVVKLFPNAATTLTTRTTHWTFESILAIPEGTVVHELCRKMSLVSRSFRCNKKWYVFVCKSVKKKEPLLKKKEDSTCLTFSEVEKNVLCDLLTCYLPGDGDWLQKHQIETVMRRPLKVKRSMIIASAILLDEKG</sequence>
<gene>
    <name evidence="1" type="ORF">MRB53_020739</name>
</gene>
<accession>A0ACC2L1S6</accession>
<keyword evidence="2" id="KW-1185">Reference proteome</keyword>
<proteinExistence type="predicted"/>
<dbReference type="Proteomes" id="UP001234297">
    <property type="component" value="Chromosome 6"/>
</dbReference>
<protein>
    <submittedName>
        <fullName evidence="1">Uncharacterized protein</fullName>
    </submittedName>
</protein>
<dbReference type="EMBL" id="CM056814">
    <property type="protein sequence ID" value="KAJ8627432.1"/>
    <property type="molecule type" value="Genomic_DNA"/>
</dbReference>
<evidence type="ECO:0000313" key="1">
    <source>
        <dbReference type="EMBL" id="KAJ8627432.1"/>
    </source>
</evidence>
<comment type="caution">
    <text evidence="1">The sequence shown here is derived from an EMBL/GenBank/DDBJ whole genome shotgun (WGS) entry which is preliminary data.</text>
</comment>
<name>A0ACC2L1S6_PERAE</name>
<evidence type="ECO:0000313" key="2">
    <source>
        <dbReference type="Proteomes" id="UP001234297"/>
    </source>
</evidence>
<organism evidence="1 2">
    <name type="scientific">Persea americana</name>
    <name type="common">Avocado</name>
    <dbReference type="NCBI Taxonomy" id="3435"/>
    <lineage>
        <taxon>Eukaryota</taxon>
        <taxon>Viridiplantae</taxon>
        <taxon>Streptophyta</taxon>
        <taxon>Embryophyta</taxon>
        <taxon>Tracheophyta</taxon>
        <taxon>Spermatophyta</taxon>
        <taxon>Magnoliopsida</taxon>
        <taxon>Magnoliidae</taxon>
        <taxon>Laurales</taxon>
        <taxon>Lauraceae</taxon>
        <taxon>Persea</taxon>
    </lineage>
</organism>
<reference evidence="1 2" key="1">
    <citation type="journal article" date="2022" name="Hortic Res">
        <title>A haplotype resolved chromosomal level avocado genome allows analysis of novel avocado genes.</title>
        <authorList>
            <person name="Nath O."/>
            <person name="Fletcher S.J."/>
            <person name="Hayward A."/>
            <person name="Shaw L.M."/>
            <person name="Masouleh A.K."/>
            <person name="Furtado A."/>
            <person name="Henry R.J."/>
            <person name="Mitter N."/>
        </authorList>
    </citation>
    <scope>NUCLEOTIDE SEQUENCE [LARGE SCALE GENOMIC DNA]</scope>
    <source>
        <strain evidence="2">cv. Hass</strain>
    </source>
</reference>